<dbReference type="InterPro" id="IPR036322">
    <property type="entry name" value="WD40_repeat_dom_sf"/>
</dbReference>
<accession>A0A9W7GCZ3</accession>
<dbReference type="SUPFAM" id="SSF50978">
    <property type="entry name" value="WD40 repeat-like"/>
    <property type="match status" value="1"/>
</dbReference>
<dbReference type="PANTHER" id="PTHR44666:SF1">
    <property type="entry name" value="WD REPEAT-CONTAINING PROTEIN 53"/>
    <property type="match status" value="1"/>
</dbReference>
<protein>
    <submittedName>
        <fullName evidence="1">Uncharacterized protein</fullName>
    </submittedName>
</protein>
<sequence length="332" mass="34189">MAMLGKQEITAISIVGEEGQHTIYSTTVTGNLLCHDVRMYNHPIPPPTPLLIPSPTYSLHTGLPSGEELNAVSIGVGKVHCGGGSTNRWDFCAWTGDDLGRVVRWDRYAPNGGGSIAGVGGGRGSTHNDNALVTCVGVRRPRGKKVRGGQVVSGGTDCKVVLWEDRGGEGGWEGVDEINMGKVGGEGQFANPPFVNALSWCGDDVAVGLGDGGVAILGYRGGNKRKKVKAGLFRKGRFEGGHGGGVGAVAWGVGWGGEEEGKGRWVLSGGNEGNICIWDVNAGAMRDGVRKGGKGPNGVCGLSGRGGTGGGGKVVEVGEGGVKIWDFGWKEG</sequence>
<proteinExistence type="predicted"/>
<gene>
    <name evidence="1" type="ORF">TrCOL_g12938</name>
</gene>
<organism evidence="1 2">
    <name type="scientific">Triparma columacea</name>
    <dbReference type="NCBI Taxonomy" id="722753"/>
    <lineage>
        <taxon>Eukaryota</taxon>
        <taxon>Sar</taxon>
        <taxon>Stramenopiles</taxon>
        <taxon>Ochrophyta</taxon>
        <taxon>Bolidophyceae</taxon>
        <taxon>Parmales</taxon>
        <taxon>Triparmaceae</taxon>
        <taxon>Triparma</taxon>
    </lineage>
</organism>
<dbReference type="EMBL" id="BRYA01000126">
    <property type="protein sequence ID" value="GMI40362.1"/>
    <property type="molecule type" value="Genomic_DNA"/>
</dbReference>
<comment type="caution">
    <text evidence="1">The sequence shown here is derived from an EMBL/GenBank/DDBJ whole genome shotgun (WGS) entry which is preliminary data.</text>
</comment>
<evidence type="ECO:0000313" key="1">
    <source>
        <dbReference type="EMBL" id="GMI40362.1"/>
    </source>
</evidence>
<name>A0A9W7GCZ3_9STRA</name>
<reference evidence="2" key="1">
    <citation type="journal article" date="2023" name="Commun. Biol.">
        <title>Genome analysis of Parmales, the sister group of diatoms, reveals the evolutionary specialization of diatoms from phago-mixotrophs to photoautotrophs.</title>
        <authorList>
            <person name="Ban H."/>
            <person name="Sato S."/>
            <person name="Yoshikawa S."/>
            <person name="Yamada K."/>
            <person name="Nakamura Y."/>
            <person name="Ichinomiya M."/>
            <person name="Sato N."/>
            <person name="Blanc-Mathieu R."/>
            <person name="Endo H."/>
            <person name="Kuwata A."/>
            <person name="Ogata H."/>
        </authorList>
    </citation>
    <scope>NUCLEOTIDE SEQUENCE [LARGE SCALE GENOMIC DNA]</scope>
</reference>
<dbReference type="InterPro" id="IPR015943">
    <property type="entry name" value="WD40/YVTN_repeat-like_dom_sf"/>
</dbReference>
<dbReference type="PANTHER" id="PTHR44666">
    <property type="entry name" value="WD REPEAT-CONTAINING PROTEIN 53"/>
    <property type="match status" value="1"/>
</dbReference>
<dbReference type="AlphaFoldDB" id="A0A9W7GCZ3"/>
<dbReference type="Proteomes" id="UP001165065">
    <property type="component" value="Unassembled WGS sequence"/>
</dbReference>
<dbReference type="InterPro" id="IPR042453">
    <property type="entry name" value="WDR53"/>
</dbReference>
<evidence type="ECO:0000313" key="2">
    <source>
        <dbReference type="Proteomes" id="UP001165065"/>
    </source>
</evidence>
<keyword evidence="2" id="KW-1185">Reference proteome</keyword>
<dbReference type="Gene3D" id="2.130.10.10">
    <property type="entry name" value="YVTN repeat-like/Quinoprotein amine dehydrogenase"/>
    <property type="match status" value="1"/>
</dbReference>